<evidence type="ECO:0000313" key="1">
    <source>
        <dbReference type="EMBL" id="CAG6759752.1"/>
    </source>
</evidence>
<dbReference type="EMBL" id="HBUF01553663">
    <property type="protein sequence ID" value="CAG6759751.1"/>
    <property type="molecule type" value="Transcribed_RNA"/>
</dbReference>
<dbReference type="AlphaFoldDB" id="A0A8D9A6E1"/>
<dbReference type="EMBL" id="HBUF01553664">
    <property type="protein sequence ID" value="CAG6759752.1"/>
    <property type="molecule type" value="Transcribed_RNA"/>
</dbReference>
<protein>
    <submittedName>
        <fullName evidence="1">Uncharacterized protein</fullName>
    </submittedName>
</protein>
<reference evidence="1" key="1">
    <citation type="submission" date="2021-05" db="EMBL/GenBank/DDBJ databases">
        <authorList>
            <person name="Alioto T."/>
            <person name="Alioto T."/>
            <person name="Gomez Garrido J."/>
        </authorList>
    </citation>
    <scope>NUCLEOTIDE SEQUENCE</scope>
</reference>
<dbReference type="EMBL" id="HBUF01553665">
    <property type="protein sequence ID" value="CAG6759753.1"/>
    <property type="molecule type" value="Transcribed_RNA"/>
</dbReference>
<name>A0A8D9A6E1_9HEMI</name>
<sequence>MNKCSFNFSKSQPVLLRLPRWPSGLRRWSIRTRTNPLTKAGGRGIDTRSIRFFYCHMPGQGFTFFFPRYSYENPDIKPMNARHRFARSIPAEDKIFRYSLIRFFYCHMPAQCFTFFSTILL</sequence>
<proteinExistence type="predicted"/>
<organism evidence="1">
    <name type="scientific">Cacopsylla melanoneura</name>
    <dbReference type="NCBI Taxonomy" id="428564"/>
    <lineage>
        <taxon>Eukaryota</taxon>
        <taxon>Metazoa</taxon>
        <taxon>Ecdysozoa</taxon>
        <taxon>Arthropoda</taxon>
        <taxon>Hexapoda</taxon>
        <taxon>Insecta</taxon>
        <taxon>Pterygota</taxon>
        <taxon>Neoptera</taxon>
        <taxon>Paraneoptera</taxon>
        <taxon>Hemiptera</taxon>
        <taxon>Sternorrhyncha</taxon>
        <taxon>Psylloidea</taxon>
        <taxon>Psyllidae</taxon>
        <taxon>Psyllinae</taxon>
        <taxon>Cacopsylla</taxon>
    </lineage>
</organism>
<accession>A0A8D9A6E1</accession>